<sequence precursor="true">MGHHWLLITVFLVLTLVVPAVIAVRVFSTAFSGLRPGSFADQEGATDDALKSDQAPAQQQDKIADK</sequence>
<dbReference type="AlphaFoldDB" id="D5CPQ9"/>
<dbReference type="Proteomes" id="UP000001625">
    <property type="component" value="Chromosome"/>
</dbReference>
<evidence type="ECO:0000313" key="2">
    <source>
        <dbReference type="EMBL" id="ADE13054.1"/>
    </source>
</evidence>
<dbReference type="HOGENOM" id="CLU_2828878_0_0_4"/>
<dbReference type="STRING" id="580332.Slit_2829"/>
<keyword evidence="3" id="KW-1185">Reference proteome</keyword>
<feature type="compositionally biased region" description="Polar residues" evidence="1">
    <location>
        <begin position="55"/>
        <end position="66"/>
    </location>
</feature>
<dbReference type="EMBL" id="CP001965">
    <property type="protein sequence ID" value="ADE13054.1"/>
    <property type="molecule type" value="Genomic_DNA"/>
</dbReference>
<accession>D5CPQ9</accession>
<reference evidence="2 3" key="1">
    <citation type="submission" date="2010-03" db="EMBL/GenBank/DDBJ databases">
        <title>Complete sequence of Sideroxydans lithotrophicus ES-1.</title>
        <authorList>
            <consortium name="US DOE Joint Genome Institute"/>
            <person name="Lucas S."/>
            <person name="Copeland A."/>
            <person name="Lapidus A."/>
            <person name="Cheng J.-F."/>
            <person name="Bruce D."/>
            <person name="Goodwin L."/>
            <person name="Pitluck S."/>
            <person name="Munk A.C."/>
            <person name="Detter J.C."/>
            <person name="Han C."/>
            <person name="Tapia R."/>
            <person name="Larimer F."/>
            <person name="Land M."/>
            <person name="Hauser L."/>
            <person name="Kyrpides N."/>
            <person name="Ivanova N."/>
            <person name="Emerson D."/>
            <person name="Woyke T."/>
        </authorList>
    </citation>
    <scope>NUCLEOTIDE SEQUENCE [LARGE SCALE GENOMIC DNA]</scope>
    <source>
        <strain evidence="2 3">ES-1</strain>
    </source>
</reference>
<gene>
    <name evidence="2" type="ordered locus">Slit_2829</name>
</gene>
<feature type="region of interest" description="Disordered" evidence="1">
    <location>
        <begin position="43"/>
        <end position="66"/>
    </location>
</feature>
<dbReference type="KEGG" id="slt:Slit_2829"/>
<evidence type="ECO:0000313" key="3">
    <source>
        <dbReference type="Proteomes" id="UP000001625"/>
    </source>
</evidence>
<evidence type="ECO:0000256" key="1">
    <source>
        <dbReference type="SAM" id="MobiDB-lite"/>
    </source>
</evidence>
<dbReference type="RefSeq" id="WP_013030950.1">
    <property type="nucleotide sequence ID" value="NC_013959.1"/>
</dbReference>
<organism evidence="2 3">
    <name type="scientific">Sideroxydans lithotrophicus (strain ES-1)</name>
    <dbReference type="NCBI Taxonomy" id="580332"/>
    <lineage>
        <taxon>Bacteria</taxon>
        <taxon>Pseudomonadati</taxon>
        <taxon>Pseudomonadota</taxon>
        <taxon>Betaproteobacteria</taxon>
        <taxon>Nitrosomonadales</taxon>
        <taxon>Gallionellaceae</taxon>
        <taxon>Sideroxydans</taxon>
    </lineage>
</organism>
<protein>
    <submittedName>
        <fullName evidence="2">Uncharacterized protein</fullName>
    </submittedName>
</protein>
<name>D5CPQ9_SIDLE</name>
<proteinExistence type="predicted"/>